<feature type="compositionally biased region" description="Basic and acidic residues" evidence="2">
    <location>
        <begin position="193"/>
        <end position="207"/>
    </location>
</feature>
<comment type="similarity">
    <text evidence="1">Belongs to the myoviridae tail sheath protein family.</text>
</comment>
<proteinExistence type="inferred from homology"/>
<feature type="domain" description="Tail sheath protein C-terminal" evidence="4">
    <location>
        <begin position="327"/>
        <end position="428"/>
    </location>
</feature>
<feature type="compositionally biased region" description="Acidic residues" evidence="2">
    <location>
        <begin position="177"/>
        <end position="192"/>
    </location>
</feature>
<dbReference type="PANTHER" id="PTHR35861:SF1">
    <property type="entry name" value="PHAGE TAIL SHEATH PROTEIN"/>
    <property type="match status" value="1"/>
</dbReference>
<dbReference type="Proteomes" id="UP001163293">
    <property type="component" value="Chromosome"/>
</dbReference>
<evidence type="ECO:0000256" key="2">
    <source>
        <dbReference type="SAM" id="MobiDB-lite"/>
    </source>
</evidence>
<accession>A0AAX3EJ30</accession>
<organism evidence="5 6">
    <name type="scientific">Paenarthrobacter ureafaciens</name>
    <dbReference type="NCBI Taxonomy" id="37931"/>
    <lineage>
        <taxon>Bacteria</taxon>
        <taxon>Bacillati</taxon>
        <taxon>Actinomycetota</taxon>
        <taxon>Actinomycetes</taxon>
        <taxon>Micrococcales</taxon>
        <taxon>Micrococcaceae</taxon>
        <taxon>Paenarthrobacter</taxon>
    </lineage>
</organism>
<dbReference type="RefSeq" id="WP_069696777.1">
    <property type="nucleotide sequence ID" value="NZ_CP014574.1"/>
</dbReference>
<feature type="region of interest" description="Disordered" evidence="2">
    <location>
        <begin position="159"/>
        <end position="228"/>
    </location>
</feature>
<evidence type="ECO:0000256" key="1">
    <source>
        <dbReference type="ARBA" id="ARBA00008005"/>
    </source>
</evidence>
<dbReference type="GeneID" id="79883444"/>
<sequence length="444" mass="47051">MANYQAPGVYVQEVPSGARAIGQVNTSIAGFVGLAPDNDALVDELRVLDNWTQFVDQYVGTATAGTPLSNAVYGFFSNGGSRCYVVNIGPGGSLTGTASAPTGLTLFEAVDDLSIVAAPGYATAEAYAALQAHVEHPLRQDRMAILDTVEKVDDVGALTRAATSGVPGTPDARAEDSADTGPDEPEDGDEPDGAEKPDGSNKPDGRDGPGVASTEAGEQQDLGAPQSPGGYTALYYPWIVMIDPVSGKKVTQPPSGHIAGVWARVDATRGVHKAPANEPIQGAIDLVRRVSRGEQEVLNPAGVNCIRYFPGEGIRVWGARTKAPEASEYRYINVRRLTNMIKESVADGTRWVVFEPNDHTLWKSIRRDIGAFLTNVWRDGALLGTTPQQAFFVKCDEETNPPEVRDAGQVVTLIGIAPVKPAEFVIFKLMQSADNTSETESGGA</sequence>
<dbReference type="InterPro" id="IPR052042">
    <property type="entry name" value="Tail_sheath_structural"/>
</dbReference>
<dbReference type="InterPro" id="IPR020287">
    <property type="entry name" value="Tail_sheath_C"/>
</dbReference>
<protein>
    <submittedName>
        <fullName evidence="5">Phage tail sheath subtilisin-like domain-containing protein</fullName>
    </submittedName>
</protein>
<dbReference type="AlphaFoldDB" id="A0AAX3EJ30"/>
<keyword evidence="6" id="KW-1185">Reference proteome</keyword>
<evidence type="ECO:0000259" key="3">
    <source>
        <dbReference type="Pfam" id="PF04984"/>
    </source>
</evidence>
<reference evidence="5" key="1">
    <citation type="submission" date="2022-07" db="EMBL/GenBank/DDBJ databases">
        <authorList>
            <person name="Wu T."/>
        </authorList>
    </citation>
    <scope>NUCLEOTIDE SEQUENCE</scope>
    <source>
        <strain evidence="5">SD-1</strain>
    </source>
</reference>
<dbReference type="EMBL" id="CP101185">
    <property type="protein sequence ID" value="UYV97119.1"/>
    <property type="molecule type" value="Genomic_DNA"/>
</dbReference>
<dbReference type="Pfam" id="PF04984">
    <property type="entry name" value="Phage_sheath_1"/>
    <property type="match status" value="1"/>
</dbReference>
<dbReference type="Gene3D" id="3.40.50.11780">
    <property type="match status" value="2"/>
</dbReference>
<evidence type="ECO:0000313" key="5">
    <source>
        <dbReference type="EMBL" id="UYV97119.1"/>
    </source>
</evidence>
<evidence type="ECO:0000313" key="6">
    <source>
        <dbReference type="Proteomes" id="UP001163293"/>
    </source>
</evidence>
<feature type="domain" description="Tail sheath protein subtilisin-like" evidence="3">
    <location>
        <begin position="230"/>
        <end position="321"/>
    </location>
</feature>
<name>A0AAX3EJ30_PAEUR</name>
<gene>
    <name evidence="5" type="ORF">NL394_19075</name>
</gene>
<dbReference type="PANTHER" id="PTHR35861">
    <property type="match status" value="1"/>
</dbReference>
<dbReference type="InterPro" id="IPR035089">
    <property type="entry name" value="Phage_sheath_subtilisin"/>
</dbReference>
<dbReference type="Pfam" id="PF17482">
    <property type="entry name" value="Phage_sheath_1C"/>
    <property type="match status" value="1"/>
</dbReference>
<evidence type="ECO:0000259" key="4">
    <source>
        <dbReference type="Pfam" id="PF17482"/>
    </source>
</evidence>